<dbReference type="GO" id="GO:0030178">
    <property type="term" value="P:negative regulation of Wnt signaling pathway"/>
    <property type="evidence" value="ECO:0007669"/>
    <property type="project" value="TreeGrafter"/>
</dbReference>
<dbReference type="EMBL" id="CAJOAZ010000714">
    <property type="protein sequence ID" value="CAF3701341.1"/>
    <property type="molecule type" value="Genomic_DNA"/>
</dbReference>
<reference evidence="2" key="1">
    <citation type="submission" date="2021-02" db="EMBL/GenBank/DDBJ databases">
        <authorList>
            <person name="Nowell W R."/>
        </authorList>
    </citation>
    <scope>NUCLEOTIDE SEQUENCE</scope>
</reference>
<dbReference type="Proteomes" id="UP000663881">
    <property type="component" value="Unassembled WGS sequence"/>
</dbReference>
<dbReference type="EMBL" id="CAJNON010000011">
    <property type="protein sequence ID" value="CAF0769986.1"/>
    <property type="molecule type" value="Genomic_DNA"/>
</dbReference>
<dbReference type="EMBL" id="CAJNOE010000010">
    <property type="protein sequence ID" value="CAF0723260.1"/>
    <property type="molecule type" value="Genomic_DNA"/>
</dbReference>
<evidence type="ECO:0000313" key="4">
    <source>
        <dbReference type="EMBL" id="CAF1248588.1"/>
    </source>
</evidence>
<organism evidence="2 8">
    <name type="scientific">Adineta steineri</name>
    <dbReference type="NCBI Taxonomy" id="433720"/>
    <lineage>
        <taxon>Eukaryota</taxon>
        <taxon>Metazoa</taxon>
        <taxon>Spiralia</taxon>
        <taxon>Gnathifera</taxon>
        <taxon>Rotifera</taxon>
        <taxon>Eurotatoria</taxon>
        <taxon>Bdelloidea</taxon>
        <taxon>Adinetida</taxon>
        <taxon>Adinetidae</taxon>
        <taxon>Adineta</taxon>
    </lineage>
</organism>
<dbReference type="Proteomes" id="UP000663860">
    <property type="component" value="Unassembled WGS sequence"/>
</dbReference>
<dbReference type="Proteomes" id="UP000663845">
    <property type="component" value="Unassembled WGS sequence"/>
</dbReference>
<dbReference type="Gene3D" id="3.40.30.10">
    <property type="entry name" value="Glutaredoxin"/>
    <property type="match status" value="1"/>
</dbReference>
<dbReference type="EMBL" id="CAJOBB010002310">
    <property type="protein sequence ID" value="CAF3957742.1"/>
    <property type="molecule type" value="Genomic_DNA"/>
</dbReference>
<evidence type="ECO:0000313" key="2">
    <source>
        <dbReference type="EMBL" id="CAF0723260.1"/>
    </source>
</evidence>
<evidence type="ECO:0000313" key="5">
    <source>
        <dbReference type="EMBL" id="CAF3701341.1"/>
    </source>
</evidence>
<dbReference type="Pfam" id="PF13905">
    <property type="entry name" value="Thioredoxin_8"/>
    <property type="match status" value="1"/>
</dbReference>
<dbReference type="InterPro" id="IPR012336">
    <property type="entry name" value="Thioredoxin-like_fold"/>
</dbReference>
<comment type="caution">
    <text evidence="2">The sequence shown here is derived from an EMBL/GenBank/DDBJ whole genome shotgun (WGS) entry which is preliminary data.</text>
</comment>
<dbReference type="AlphaFoldDB" id="A0A813MRJ7"/>
<dbReference type="GO" id="GO:0031397">
    <property type="term" value="P:negative regulation of protein ubiquitination"/>
    <property type="evidence" value="ECO:0007669"/>
    <property type="project" value="TreeGrafter"/>
</dbReference>
<dbReference type="Proteomes" id="UP000663868">
    <property type="component" value="Unassembled WGS sequence"/>
</dbReference>
<dbReference type="Proteomes" id="UP000663891">
    <property type="component" value="Unassembled WGS sequence"/>
</dbReference>
<sequence>MAGLTKLLNGYIRDKSNQRIDLDDEKYEGKVIGLYFSAQWCRACVNFTPKLVKFYKKYADKKDFEIIFVSADNDEASFNEYYHEMPWLKFDFKQEKKIDKLKEKFDVSGYPTLVLLDADTGDVLCEDAIEYIDSEDPRGRDFPWTSDN</sequence>
<dbReference type="GO" id="GO:0004791">
    <property type="term" value="F:thioredoxin-disulfide reductase (NADPH) activity"/>
    <property type="evidence" value="ECO:0007669"/>
    <property type="project" value="TreeGrafter"/>
</dbReference>
<evidence type="ECO:0000313" key="3">
    <source>
        <dbReference type="EMBL" id="CAF0769986.1"/>
    </source>
</evidence>
<proteinExistence type="predicted"/>
<dbReference type="EMBL" id="CAJNOG010000451">
    <property type="protein sequence ID" value="CAF1248588.1"/>
    <property type="molecule type" value="Genomic_DNA"/>
</dbReference>
<dbReference type="PROSITE" id="PS51352">
    <property type="entry name" value="THIOREDOXIN_2"/>
    <property type="match status" value="1"/>
</dbReference>
<dbReference type="Proteomes" id="UP000663844">
    <property type="component" value="Unassembled WGS sequence"/>
</dbReference>
<accession>A0A813MRJ7</accession>
<dbReference type="SUPFAM" id="SSF52833">
    <property type="entry name" value="Thioredoxin-like"/>
    <property type="match status" value="1"/>
</dbReference>
<evidence type="ECO:0000259" key="1">
    <source>
        <dbReference type="PROSITE" id="PS51352"/>
    </source>
</evidence>
<dbReference type="PANTHER" id="PTHR46472:SF1">
    <property type="entry name" value="NUCLEOREDOXIN"/>
    <property type="match status" value="1"/>
</dbReference>
<evidence type="ECO:0000313" key="8">
    <source>
        <dbReference type="Proteomes" id="UP000663860"/>
    </source>
</evidence>
<dbReference type="InterPro" id="IPR013766">
    <property type="entry name" value="Thioredoxin_domain"/>
</dbReference>
<evidence type="ECO:0000313" key="7">
    <source>
        <dbReference type="EMBL" id="CAF3957742.1"/>
    </source>
</evidence>
<evidence type="ECO:0000313" key="6">
    <source>
        <dbReference type="EMBL" id="CAF3803077.1"/>
    </source>
</evidence>
<dbReference type="EMBL" id="CAJOAY010001162">
    <property type="protein sequence ID" value="CAF3803077.1"/>
    <property type="molecule type" value="Genomic_DNA"/>
</dbReference>
<protein>
    <recommendedName>
        <fullName evidence="1">Thioredoxin domain-containing protein</fullName>
    </recommendedName>
</protein>
<dbReference type="OrthoDB" id="1740151at2759"/>
<dbReference type="GO" id="GO:0005634">
    <property type="term" value="C:nucleus"/>
    <property type="evidence" value="ECO:0007669"/>
    <property type="project" value="TreeGrafter"/>
</dbReference>
<feature type="domain" description="Thioredoxin" evidence="1">
    <location>
        <begin position="1"/>
        <end position="134"/>
    </location>
</feature>
<dbReference type="InterPro" id="IPR036249">
    <property type="entry name" value="Thioredoxin-like_sf"/>
</dbReference>
<gene>
    <name evidence="2" type="ORF">IZO911_LOCUS2140</name>
    <name evidence="4" type="ORF">JYZ213_LOCUS29484</name>
    <name evidence="7" type="ORF">KXQ929_LOCUS26004</name>
    <name evidence="6" type="ORF">OKA104_LOCUS18604</name>
    <name evidence="5" type="ORF">OXD698_LOCUS12303</name>
    <name evidence="3" type="ORF">VCS650_LOCUS2314</name>
</gene>
<name>A0A813MRJ7_9BILA</name>
<dbReference type="PANTHER" id="PTHR46472">
    <property type="entry name" value="NUCLEOREDOXIN"/>
    <property type="match status" value="1"/>
</dbReference>